<sequence length="236" mass="27136">MTWDGNDRRRAQVLVFDADDTLWENNLVFERVIDDFFAWLDHPTLDRVQIRAILDDIERANTVAHGYGSKVFLRSLAECLERLRERPATDTEQREIEELAMALVERRIELMPGVADALDELAGRHDLLLLTKGDREEQQRKLDGSGLLHHFRAAHIVREKDVDTYRWLVGEHGFDPSDAWMIGNSPRSDILPARAAGMQAVFIPNENTWVLEDEELDPTDSGVLRLAAFPDLLRHF</sequence>
<dbReference type="GO" id="GO:0016787">
    <property type="term" value="F:hydrolase activity"/>
    <property type="evidence" value="ECO:0007669"/>
    <property type="project" value="UniProtKB-KW"/>
</dbReference>
<comment type="caution">
    <text evidence="2">The sequence shown here is derived from an EMBL/GenBank/DDBJ whole genome shotgun (WGS) entry which is preliminary data.</text>
</comment>
<dbReference type="InterPro" id="IPR036412">
    <property type="entry name" value="HAD-like_sf"/>
</dbReference>
<dbReference type="SUPFAM" id="SSF56784">
    <property type="entry name" value="HAD-like"/>
    <property type="match status" value="1"/>
</dbReference>
<organism evidence="2 3">
    <name type="scientific">Micromonospora musae</name>
    <dbReference type="NCBI Taxonomy" id="1894970"/>
    <lineage>
        <taxon>Bacteria</taxon>
        <taxon>Bacillati</taxon>
        <taxon>Actinomycetota</taxon>
        <taxon>Actinomycetes</taxon>
        <taxon>Micromonosporales</taxon>
        <taxon>Micromonosporaceae</taxon>
        <taxon>Micromonospora</taxon>
    </lineage>
</organism>
<evidence type="ECO:0000313" key="3">
    <source>
        <dbReference type="Proteomes" id="UP000275865"/>
    </source>
</evidence>
<dbReference type="PANTHER" id="PTHR43316">
    <property type="entry name" value="HYDROLASE, HALOACID DELAHOGENASE-RELATED"/>
    <property type="match status" value="1"/>
</dbReference>
<protein>
    <submittedName>
        <fullName evidence="2">HAD family hydrolase</fullName>
    </submittedName>
</protein>
<evidence type="ECO:0000256" key="1">
    <source>
        <dbReference type="ARBA" id="ARBA00022801"/>
    </source>
</evidence>
<dbReference type="AlphaFoldDB" id="A0A3A9YAT1"/>
<reference evidence="2 3" key="1">
    <citation type="submission" date="2018-09" db="EMBL/GenBank/DDBJ databases">
        <title>Micromonospora sp. nov. MS1-9, isolated from a root of Musa sp.</title>
        <authorList>
            <person name="Kuncharoen N."/>
            <person name="Kudo T."/>
            <person name="Ohkuma M."/>
            <person name="Yuki M."/>
            <person name="Tanasupawat S."/>
        </authorList>
    </citation>
    <scope>NUCLEOTIDE SEQUENCE [LARGE SCALE GENOMIC DNA]</scope>
    <source>
        <strain evidence="2 3">MS1-9</strain>
    </source>
</reference>
<dbReference type="Pfam" id="PF00702">
    <property type="entry name" value="Hydrolase"/>
    <property type="match status" value="1"/>
</dbReference>
<gene>
    <name evidence="2" type="ORF">D7044_05900</name>
</gene>
<keyword evidence="1 2" id="KW-0378">Hydrolase</keyword>
<dbReference type="RefSeq" id="WP_120688246.1">
    <property type="nucleotide sequence ID" value="NZ_RAZT01000003.1"/>
</dbReference>
<accession>A0A3A9YAT1</accession>
<evidence type="ECO:0000313" key="2">
    <source>
        <dbReference type="EMBL" id="RKN34392.1"/>
    </source>
</evidence>
<dbReference type="EMBL" id="RAZT01000003">
    <property type="protein sequence ID" value="RKN34392.1"/>
    <property type="molecule type" value="Genomic_DNA"/>
</dbReference>
<proteinExistence type="predicted"/>
<dbReference type="InterPro" id="IPR023198">
    <property type="entry name" value="PGP-like_dom2"/>
</dbReference>
<dbReference type="Proteomes" id="UP000275865">
    <property type="component" value="Unassembled WGS sequence"/>
</dbReference>
<name>A0A3A9YAT1_9ACTN</name>
<dbReference type="Gene3D" id="3.40.50.1000">
    <property type="entry name" value="HAD superfamily/HAD-like"/>
    <property type="match status" value="1"/>
</dbReference>
<dbReference type="PANTHER" id="PTHR43316:SF8">
    <property type="entry name" value="HAD FAMILY HYDROLASE"/>
    <property type="match status" value="1"/>
</dbReference>
<dbReference type="InterPro" id="IPR051540">
    <property type="entry name" value="S-2-haloacid_dehalogenase"/>
</dbReference>
<dbReference type="Gene3D" id="1.10.150.240">
    <property type="entry name" value="Putative phosphatase, domain 2"/>
    <property type="match status" value="1"/>
</dbReference>
<dbReference type="InterPro" id="IPR023214">
    <property type="entry name" value="HAD_sf"/>
</dbReference>